<dbReference type="Gene3D" id="3.20.20.370">
    <property type="entry name" value="Glycoside hydrolase/deacetylase"/>
    <property type="match status" value="1"/>
</dbReference>
<gene>
    <name evidence="3" type="ORF">PaecuDRAFT_3035</name>
</gene>
<proteinExistence type="predicted"/>
<organism evidence="3 4">
    <name type="scientific">Paenibacillus curdlanolyticus YK9</name>
    <dbReference type="NCBI Taxonomy" id="717606"/>
    <lineage>
        <taxon>Bacteria</taxon>
        <taxon>Bacillati</taxon>
        <taxon>Bacillota</taxon>
        <taxon>Bacilli</taxon>
        <taxon>Bacillales</taxon>
        <taxon>Paenibacillaceae</taxon>
        <taxon>Paenibacillus</taxon>
    </lineage>
</organism>
<accession>E0IBJ6</accession>
<keyword evidence="1" id="KW-0732">Signal</keyword>
<dbReference type="Pfam" id="PF01522">
    <property type="entry name" value="Polysacc_deac_1"/>
    <property type="match status" value="1"/>
</dbReference>
<dbReference type="GO" id="GO:0016810">
    <property type="term" value="F:hydrolase activity, acting on carbon-nitrogen (but not peptide) bonds"/>
    <property type="evidence" value="ECO:0007669"/>
    <property type="project" value="InterPro"/>
</dbReference>
<dbReference type="GO" id="GO:0005975">
    <property type="term" value="P:carbohydrate metabolic process"/>
    <property type="evidence" value="ECO:0007669"/>
    <property type="project" value="InterPro"/>
</dbReference>
<dbReference type="AlphaFoldDB" id="E0IBJ6"/>
<dbReference type="InterPro" id="IPR011330">
    <property type="entry name" value="Glyco_hydro/deAcase_b/a-brl"/>
</dbReference>
<dbReference type="SUPFAM" id="SSF88713">
    <property type="entry name" value="Glycoside hydrolase/deacetylase"/>
    <property type="match status" value="1"/>
</dbReference>
<dbReference type="RefSeq" id="WP_006039023.1">
    <property type="nucleotide sequence ID" value="NZ_AEDD01000008.1"/>
</dbReference>
<dbReference type="InterPro" id="IPR002509">
    <property type="entry name" value="NODB_dom"/>
</dbReference>
<sequence>MMAERSCMKALLAFTVICIGTVAAANTAFAAPIRKDRFYYEKRGEVVWEVPTDRPMIALTFDDGPNPKQTNEILDVLKQYEAKCTFFVVGKRVEAYPDVARRIVGEGHEIANHTYHHIYFQSSSSERQVQQELELAEQAINQATGQHSVLFRPPGGMFDEKLVSVANHMGLKPVIWSWHQDTKDWVRPGVYRITSRVLRNAHHGDIVLFHDFVAGKSQTKEALETILPELHKRGYQFVTVSELMKHAMR</sequence>
<protein>
    <submittedName>
        <fullName evidence="3">Polysaccharide deacetylase</fullName>
    </submittedName>
</protein>
<dbReference type="STRING" id="717606.PaecuDRAFT_3035"/>
<dbReference type="Proteomes" id="UP000005387">
    <property type="component" value="Unassembled WGS sequence"/>
</dbReference>
<feature type="domain" description="NodB homology" evidence="2">
    <location>
        <begin position="55"/>
        <end position="238"/>
    </location>
</feature>
<keyword evidence="4" id="KW-1185">Reference proteome</keyword>
<dbReference type="PROSITE" id="PS51677">
    <property type="entry name" value="NODB"/>
    <property type="match status" value="1"/>
</dbReference>
<dbReference type="eggNOG" id="COG0726">
    <property type="taxonomic scope" value="Bacteria"/>
</dbReference>
<reference evidence="3 4" key="1">
    <citation type="submission" date="2010-07" db="EMBL/GenBank/DDBJ databases">
        <title>The draft genome of Paenibacillus curdlanolyticus YK9.</title>
        <authorList>
            <consortium name="US DOE Joint Genome Institute (JGI-PGF)"/>
            <person name="Lucas S."/>
            <person name="Copeland A."/>
            <person name="Lapidus A."/>
            <person name="Cheng J.-F."/>
            <person name="Bruce D."/>
            <person name="Goodwin L."/>
            <person name="Pitluck S."/>
            <person name="Land M.L."/>
            <person name="Hauser L."/>
            <person name="Chang Y.-J."/>
            <person name="Jeffries C."/>
            <person name="Anderson I.J."/>
            <person name="Johnson E."/>
            <person name="Loganathan U."/>
            <person name="Mulhopadhyay B."/>
            <person name="Kyrpides N."/>
            <person name="Woyke T.J."/>
        </authorList>
    </citation>
    <scope>NUCLEOTIDE SEQUENCE [LARGE SCALE GENOMIC DNA]</scope>
    <source>
        <strain evidence="3 4">YK9</strain>
    </source>
</reference>
<feature type="chain" id="PRO_5003136386" evidence="1">
    <location>
        <begin position="31"/>
        <end position="249"/>
    </location>
</feature>
<dbReference type="InterPro" id="IPR050248">
    <property type="entry name" value="Polysacc_deacetylase_ArnD"/>
</dbReference>
<name>E0IBJ6_9BACL</name>
<evidence type="ECO:0000259" key="2">
    <source>
        <dbReference type="PROSITE" id="PS51677"/>
    </source>
</evidence>
<dbReference type="EMBL" id="AEDD01000008">
    <property type="protein sequence ID" value="EFM10076.1"/>
    <property type="molecule type" value="Genomic_DNA"/>
</dbReference>
<evidence type="ECO:0000256" key="1">
    <source>
        <dbReference type="SAM" id="SignalP"/>
    </source>
</evidence>
<dbReference type="PANTHER" id="PTHR10587">
    <property type="entry name" value="GLYCOSYL TRANSFERASE-RELATED"/>
    <property type="match status" value="1"/>
</dbReference>
<dbReference type="CDD" id="cd10917">
    <property type="entry name" value="CE4_NodB_like_6s_7s"/>
    <property type="match status" value="1"/>
</dbReference>
<evidence type="ECO:0000313" key="4">
    <source>
        <dbReference type="Proteomes" id="UP000005387"/>
    </source>
</evidence>
<feature type="signal peptide" evidence="1">
    <location>
        <begin position="1"/>
        <end position="30"/>
    </location>
</feature>
<evidence type="ECO:0000313" key="3">
    <source>
        <dbReference type="EMBL" id="EFM10076.1"/>
    </source>
</evidence>